<dbReference type="CDD" id="cd00592">
    <property type="entry name" value="HTH_MerR-like"/>
    <property type="match status" value="1"/>
</dbReference>
<dbReference type="PANTHER" id="PTHR30204">
    <property type="entry name" value="REDOX-CYCLING DRUG-SENSING TRANSCRIPTIONAL ACTIVATOR SOXR"/>
    <property type="match status" value="1"/>
</dbReference>
<reference evidence="4" key="1">
    <citation type="submission" date="2015-07" db="EMBL/GenBank/DDBJ databases">
        <title>Whole genome sequence of an Ensifer adhaerens strain isolated from a cave pool in the Wind Cave National Park.</title>
        <authorList>
            <person name="Eng W.W.H."/>
            <person name="Gan H.M."/>
            <person name="Barton H.A."/>
            <person name="Savka M.A."/>
        </authorList>
    </citation>
    <scope>NUCLEOTIDE SEQUENCE [LARGE SCALE GENOMIC DNA]</scope>
    <source>
        <strain evidence="4">SD006</strain>
    </source>
</reference>
<dbReference type="InterPro" id="IPR009061">
    <property type="entry name" value="DNA-bd_dom_put_sf"/>
</dbReference>
<dbReference type="PATRIC" id="fig|106592.7.peg.6786"/>
<dbReference type="RefSeq" id="WP_053249297.1">
    <property type="nucleotide sequence ID" value="NZ_LGAP01000006.1"/>
</dbReference>
<sequence>MSDKRNPDHLLSAAECADRLGLTVRALRVYEDRGLIAPRRTEKNWRLYGGAEIARLTEILALKRLGLSLTRITVLLAGAAPDLGQTLTIQQSALIDLRDRVEHSLSLIGAALEKIGSGEAVSINELTTLAKETRMTDLSPDAVEWRRYEQSRPRREVPFDPEKHGALVGDFQLDNGDVLTIRLRENGLSAQLAGQSAVDIYPEADDAFFYRVVTAQLTFERDESGRPVRVVLHQHGHALTAKRIEETTARALADGLEKRVKEKIPFPNSETLLRRIIAEHQRGMPDYEAMIAPLAALAQQQIKMIKAEFDRLGPLRSLTFKGVMQDGGWDVYDARFENGTLECGFTLAADGKFSGIYFRPGL</sequence>
<dbReference type="Gene3D" id="1.10.1660.10">
    <property type="match status" value="1"/>
</dbReference>
<evidence type="ECO:0000256" key="1">
    <source>
        <dbReference type="ARBA" id="ARBA00023125"/>
    </source>
</evidence>
<name>A0A0L8BWJ4_ENSAD</name>
<evidence type="ECO:0000259" key="2">
    <source>
        <dbReference type="PROSITE" id="PS50937"/>
    </source>
</evidence>
<feature type="domain" description="HTH merR-type" evidence="2">
    <location>
        <begin position="10"/>
        <end position="78"/>
    </location>
</feature>
<dbReference type="EMBL" id="LGAP01000006">
    <property type="protein sequence ID" value="KOF18958.1"/>
    <property type="molecule type" value="Genomic_DNA"/>
</dbReference>
<comment type="caution">
    <text evidence="3">The sequence shown here is derived from an EMBL/GenBank/DDBJ whole genome shotgun (WGS) entry which is preliminary data.</text>
</comment>
<accession>A0A0L8BWJ4</accession>
<dbReference type="OrthoDB" id="7817988at2"/>
<dbReference type="GO" id="GO:0003700">
    <property type="term" value="F:DNA-binding transcription factor activity"/>
    <property type="evidence" value="ECO:0007669"/>
    <property type="project" value="InterPro"/>
</dbReference>
<dbReference type="Proteomes" id="UP000037425">
    <property type="component" value="Unassembled WGS sequence"/>
</dbReference>
<keyword evidence="1" id="KW-0238">DNA-binding</keyword>
<proteinExistence type="predicted"/>
<dbReference type="InterPro" id="IPR000551">
    <property type="entry name" value="MerR-type_HTH_dom"/>
</dbReference>
<evidence type="ECO:0000313" key="4">
    <source>
        <dbReference type="Proteomes" id="UP000037425"/>
    </source>
</evidence>
<protein>
    <submittedName>
        <fullName evidence="3">Transcriptional regulator</fullName>
    </submittedName>
</protein>
<dbReference type="GO" id="GO:0003677">
    <property type="term" value="F:DNA binding"/>
    <property type="evidence" value="ECO:0007669"/>
    <property type="project" value="UniProtKB-KW"/>
</dbReference>
<organism evidence="3 4">
    <name type="scientific">Ensifer adhaerens</name>
    <name type="common">Sinorhizobium morelense</name>
    <dbReference type="NCBI Taxonomy" id="106592"/>
    <lineage>
        <taxon>Bacteria</taxon>
        <taxon>Pseudomonadati</taxon>
        <taxon>Pseudomonadota</taxon>
        <taxon>Alphaproteobacteria</taxon>
        <taxon>Hyphomicrobiales</taxon>
        <taxon>Rhizobiaceae</taxon>
        <taxon>Sinorhizobium/Ensifer group</taxon>
        <taxon>Ensifer</taxon>
    </lineage>
</organism>
<dbReference type="AlphaFoldDB" id="A0A0L8BWJ4"/>
<dbReference type="Pfam" id="PF13411">
    <property type="entry name" value="MerR_1"/>
    <property type="match status" value="1"/>
</dbReference>
<dbReference type="SUPFAM" id="SSF46955">
    <property type="entry name" value="Putative DNA-binding domain"/>
    <property type="match status" value="1"/>
</dbReference>
<evidence type="ECO:0000313" key="3">
    <source>
        <dbReference type="EMBL" id="KOF18958.1"/>
    </source>
</evidence>
<gene>
    <name evidence="3" type="ORF">AC244_13305</name>
</gene>
<dbReference type="PROSITE" id="PS50937">
    <property type="entry name" value="HTH_MERR_2"/>
    <property type="match status" value="1"/>
</dbReference>
<dbReference type="PANTHER" id="PTHR30204:SF97">
    <property type="entry name" value="MERR FAMILY REGULATORY PROTEIN"/>
    <property type="match status" value="1"/>
</dbReference>
<dbReference type="SMART" id="SM00422">
    <property type="entry name" value="HTH_MERR"/>
    <property type="match status" value="1"/>
</dbReference>
<dbReference type="InterPro" id="IPR047057">
    <property type="entry name" value="MerR_fam"/>
</dbReference>